<reference evidence="1 2" key="1">
    <citation type="submission" date="2024-05" db="EMBL/GenBank/DDBJ databases">
        <title>Culex pipiens pipiens assembly and annotation.</title>
        <authorList>
            <person name="Alout H."/>
            <person name="Durand T."/>
        </authorList>
    </citation>
    <scope>NUCLEOTIDE SEQUENCE [LARGE SCALE GENOMIC DNA]</scope>
    <source>
        <strain evidence="1">HA-2024</strain>
        <tissue evidence="1">Whole body</tissue>
    </source>
</reference>
<sequence>MLSSKLDKMHNLVNKMRDGMNQVKQGVAIFQQSRKHNPTCNARAASQ</sequence>
<organism evidence="1 2">
    <name type="scientific">Culex pipiens pipiens</name>
    <name type="common">Northern house mosquito</name>
    <dbReference type="NCBI Taxonomy" id="38569"/>
    <lineage>
        <taxon>Eukaryota</taxon>
        <taxon>Metazoa</taxon>
        <taxon>Ecdysozoa</taxon>
        <taxon>Arthropoda</taxon>
        <taxon>Hexapoda</taxon>
        <taxon>Insecta</taxon>
        <taxon>Pterygota</taxon>
        <taxon>Neoptera</taxon>
        <taxon>Endopterygota</taxon>
        <taxon>Diptera</taxon>
        <taxon>Nematocera</taxon>
        <taxon>Culicoidea</taxon>
        <taxon>Culicidae</taxon>
        <taxon>Culicinae</taxon>
        <taxon>Culicini</taxon>
        <taxon>Culex</taxon>
        <taxon>Culex</taxon>
    </lineage>
</organism>
<comment type="caution">
    <text evidence="1">The sequence shown here is derived from an EMBL/GenBank/DDBJ whole genome shotgun (WGS) entry which is preliminary data.</text>
</comment>
<dbReference type="AlphaFoldDB" id="A0ABD1DRC9"/>
<accession>A0ABD1DRC9</accession>
<dbReference type="EMBL" id="JBEHCU010004730">
    <property type="protein sequence ID" value="KAL1401482.1"/>
    <property type="molecule type" value="Genomic_DNA"/>
</dbReference>
<keyword evidence="2" id="KW-1185">Reference proteome</keyword>
<dbReference type="Proteomes" id="UP001562425">
    <property type="component" value="Unassembled WGS sequence"/>
</dbReference>
<name>A0ABD1DRC9_CULPP</name>
<protein>
    <submittedName>
        <fullName evidence="1">Uncharacterized protein</fullName>
    </submittedName>
</protein>
<proteinExistence type="predicted"/>
<feature type="non-terminal residue" evidence="1">
    <location>
        <position position="47"/>
    </location>
</feature>
<evidence type="ECO:0000313" key="2">
    <source>
        <dbReference type="Proteomes" id="UP001562425"/>
    </source>
</evidence>
<evidence type="ECO:0000313" key="1">
    <source>
        <dbReference type="EMBL" id="KAL1401482.1"/>
    </source>
</evidence>
<gene>
    <name evidence="1" type="ORF">pipiens_001024</name>
</gene>